<keyword evidence="2" id="KW-1185">Reference proteome</keyword>
<dbReference type="Gene3D" id="3.30.70.270">
    <property type="match status" value="1"/>
</dbReference>
<dbReference type="PANTHER" id="PTHR24559:SF444">
    <property type="entry name" value="REVERSE TRANSCRIPTASE DOMAIN-CONTAINING PROTEIN"/>
    <property type="match status" value="1"/>
</dbReference>
<dbReference type="Proteomes" id="UP000765509">
    <property type="component" value="Unassembled WGS sequence"/>
</dbReference>
<gene>
    <name evidence="1" type="ORF">O181_046202</name>
</gene>
<protein>
    <recommendedName>
        <fullName evidence="3">Reverse transcriptase domain-containing protein</fullName>
    </recommendedName>
</protein>
<comment type="caution">
    <text evidence="1">The sequence shown here is derived from an EMBL/GenBank/DDBJ whole genome shotgun (WGS) entry which is preliminary data.</text>
</comment>
<dbReference type="InterPro" id="IPR053134">
    <property type="entry name" value="RNA-dir_DNA_polymerase"/>
</dbReference>
<name>A0A9Q3HJG3_9BASI</name>
<proteinExistence type="predicted"/>
<evidence type="ECO:0000313" key="2">
    <source>
        <dbReference type="Proteomes" id="UP000765509"/>
    </source>
</evidence>
<dbReference type="PANTHER" id="PTHR24559">
    <property type="entry name" value="TRANSPOSON TY3-I GAG-POL POLYPROTEIN"/>
    <property type="match status" value="1"/>
</dbReference>
<accession>A0A9Q3HJG3</accession>
<dbReference type="Gene3D" id="3.10.10.10">
    <property type="entry name" value="HIV Type 1 Reverse Transcriptase, subunit A, domain 1"/>
    <property type="match status" value="1"/>
</dbReference>
<dbReference type="EMBL" id="AVOT02019115">
    <property type="protein sequence ID" value="MBW0506487.1"/>
    <property type="molecule type" value="Genomic_DNA"/>
</dbReference>
<organism evidence="1 2">
    <name type="scientific">Austropuccinia psidii MF-1</name>
    <dbReference type="NCBI Taxonomy" id="1389203"/>
    <lineage>
        <taxon>Eukaryota</taxon>
        <taxon>Fungi</taxon>
        <taxon>Dikarya</taxon>
        <taxon>Basidiomycota</taxon>
        <taxon>Pucciniomycotina</taxon>
        <taxon>Pucciniomycetes</taxon>
        <taxon>Pucciniales</taxon>
        <taxon>Sphaerophragmiaceae</taxon>
        <taxon>Austropuccinia</taxon>
    </lineage>
</organism>
<dbReference type="AlphaFoldDB" id="A0A9Q3HJG3"/>
<sequence length="151" mass="17688">MKLGVLRKAGQNEEVEVTNPVIINWRNDKSRLVGDFRAVNTYTIPDRYPILRIHEALTQLSKAKFITSMNSLKGFHNNVLTTHPRKLLRIIAYCGIHEELRMPLSIKNSPPNYQIMMNTIFPHELSEVWLIIYIYDIIICSETWKLHSERL</sequence>
<dbReference type="SUPFAM" id="SSF56672">
    <property type="entry name" value="DNA/RNA polymerases"/>
    <property type="match status" value="1"/>
</dbReference>
<dbReference type="InterPro" id="IPR043128">
    <property type="entry name" value="Rev_trsase/Diguanyl_cyclase"/>
</dbReference>
<evidence type="ECO:0008006" key="3">
    <source>
        <dbReference type="Google" id="ProtNLM"/>
    </source>
</evidence>
<reference evidence="1" key="1">
    <citation type="submission" date="2021-03" db="EMBL/GenBank/DDBJ databases">
        <title>Draft genome sequence of rust myrtle Austropuccinia psidii MF-1, a brazilian biotype.</title>
        <authorList>
            <person name="Quecine M.C."/>
            <person name="Pachon D.M.R."/>
            <person name="Bonatelli M.L."/>
            <person name="Correr F.H."/>
            <person name="Franceschini L.M."/>
            <person name="Leite T.F."/>
            <person name="Margarido G.R.A."/>
            <person name="Almeida C.A."/>
            <person name="Ferrarezi J.A."/>
            <person name="Labate C.A."/>
        </authorList>
    </citation>
    <scope>NUCLEOTIDE SEQUENCE</scope>
    <source>
        <strain evidence="1">MF-1</strain>
    </source>
</reference>
<evidence type="ECO:0000313" key="1">
    <source>
        <dbReference type="EMBL" id="MBW0506487.1"/>
    </source>
</evidence>
<dbReference type="InterPro" id="IPR043502">
    <property type="entry name" value="DNA/RNA_pol_sf"/>
</dbReference>